<evidence type="ECO:0000256" key="3">
    <source>
        <dbReference type="ARBA" id="ARBA00023163"/>
    </source>
</evidence>
<dbReference type="PRINTS" id="PR00053">
    <property type="entry name" value="FORKHEAD"/>
</dbReference>
<feature type="compositionally biased region" description="Polar residues" evidence="6">
    <location>
        <begin position="327"/>
        <end position="336"/>
    </location>
</feature>
<feature type="region of interest" description="Disordered" evidence="6">
    <location>
        <begin position="372"/>
        <end position="447"/>
    </location>
</feature>
<protein>
    <submittedName>
        <fullName evidence="8">Forkhead box protein J3</fullName>
    </submittedName>
</protein>
<dbReference type="AlphaFoldDB" id="A0A8H7BK00"/>
<dbReference type="GO" id="GO:0000978">
    <property type="term" value="F:RNA polymerase II cis-regulatory region sequence-specific DNA binding"/>
    <property type="evidence" value="ECO:0007669"/>
    <property type="project" value="TreeGrafter"/>
</dbReference>
<gene>
    <name evidence="8" type="primary">FOXJ3_1</name>
    <name evidence="8" type="ORF">EC973_004944</name>
</gene>
<dbReference type="PANTHER" id="PTHR46078:SF2">
    <property type="entry name" value="FORK-HEAD DOMAIN-CONTAINING PROTEIN"/>
    <property type="match status" value="1"/>
</dbReference>
<keyword evidence="2 5" id="KW-0238">DNA-binding</keyword>
<dbReference type="InterPro" id="IPR036388">
    <property type="entry name" value="WH-like_DNA-bd_sf"/>
</dbReference>
<organism evidence="8 9">
    <name type="scientific">Apophysomyces ossiformis</name>
    <dbReference type="NCBI Taxonomy" id="679940"/>
    <lineage>
        <taxon>Eukaryota</taxon>
        <taxon>Fungi</taxon>
        <taxon>Fungi incertae sedis</taxon>
        <taxon>Mucoromycota</taxon>
        <taxon>Mucoromycotina</taxon>
        <taxon>Mucoromycetes</taxon>
        <taxon>Mucorales</taxon>
        <taxon>Mucorineae</taxon>
        <taxon>Mucoraceae</taxon>
        <taxon>Apophysomyces</taxon>
    </lineage>
</organism>
<evidence type="ECO:0000256" key="4">
    <source>
        <dbReference type="ARBA" id="ARBA00023242"/>
    </source>
</evidence>
<dbReference type="GO" id="GO:0005634">
    <property type="term" value="C:nucleus"/>
    <property type="evidence" value="ECO:0007669"/>
    <property type="project" value="UniProtKB-SubCell"/>
</dbReference>
<dbReference type="PROSITE" id="PS50039">
    <property type="entry name" value="FORK_HEAD_3"/>
    <property type="match status" value="1"/>
</dbReference>
<feature type="region of interest" description="Disordered" evidence="6">
    <location>
        <begin position="319"/>
        <end position="348"/>
    </location>
</feature>
<dbReference type="PANTHER" id="PTHR46078">
    <property type="entry name" value="FORKHEAD BOX PROTEIN J2 FAMILY MEMBER"/>
    <property type="match status" value="1"/>
</dbReference>
<feature type="compositionally biased region" description="Low complexity" evidence="6">
    <location>
        <begin position="72"/>
        <end position="100"/>
    </location>
</feature>
<keyword evidence="9" id="KW-1185">Reference proteome</keyword>
<dbReference type="OrthoDB" id="5954824at2759"/>
<dbReference type="InterPro" id="IPR018122">
    <property type="entry name" value="TF_fork_head_CS_1"/>
</dbReference>
<evidence type="ECO:0000313" key="9">
    <source>
        <dbReference type="Proteomes" id="UP000605846"/>
    </source>
</evidence>
<dbReference type="Proteomes" id="UP000605846">
    <property type="component" value="Unassembled WGS sequence"/>
</dbReference>
<keyword evidence="4 5" id="KW-0539">Nucleus</keyword>
<feature type="domain" description="Fork-head" evidence="7">
    <location>
        <begin position="161"/>
        <end position="238"/>
    </location>
</feature>
<dbReference type="InterPro" id="IPR045912">
    <property type="entry name" value="FOXJ2/3-like"/>
</dbReference>
<feature type="DNA-binding region" description="Fork-head" evidence="5">
    <location>
        <begin position="161"/>
        <end position="238"/>
    </location>
</feature>
<proteinExistence type="predicted"/>
<evidence type="ECO:0000256" key="6">
    <source>
        <dbReference type="SAM" id="MobiDB-lite"/>
    </source>
</evidence>
<evidence type="ECO:0000256" key="5">
    <source>
        <dbReference type="PROSITE-ProRule" id="PRU00089"/>
    </source>
</evidence>
<dbReference type="Gene3D" id="1.10.10.10">
    <property type="entry name" value="Winged helix-like DNA-binding domain superfamily/Winged helix DNA-binding domain"/>
    <property type="match status" value="1"/>
</dbReference>
<evidence type="ECO:0000259" key="7">
    <source>
        <dbReference type="PROSITE" id="PS50039"/>
    </source>
</evidence>
<name>A0A8H7BK00_9FUNG</name>
<dbReference type="Pfam" id="PF00250">
    <property type="entry name" value="Forkhead"/>
    <property type="match status" value="1"/>
</dbReference>
<reference evidence="8" key="1">
    <citation type="submission" date="2020-01" db="EMBL/GenBank/DDBJ databases">
        <title>Genome Sequencing of Three Apophysomyces-Like Fungal Strains Confirms a Novel Fungal Genus in the Mucoromycota with divergent Burkholderia-like Endosymbiotic Bacteria.</title>
        <authorList>
            <person name="Stajich J.E."/>
            <person name="Macias A.M."/>
            <person name="Carter-House D."/>
            <person name="Lovett B."/>
            <person name="Kasson L.R."/>
            <person name="Berry K."/>
            <person name="Grigoriev I."/>
            <person name="Chang Y."/>
            <person name="Spatafora J."/>
            <person name="Kasson M.T."/>
        </authorList>
    </citation>
    <scope>NUCLEOTIDE SEQUENCE</scope>
    <source>
        <strain evidence="8">NRRL A-21654</strain>
    </source>
</reference>
<dbReference type="PROSITE" id="PS00658">
    <property type="entry name" value="FORK_HEAD_2"/>
    <property type="match status" value="1"/>
</dbReference>
<comment type="caution">
    <text evidence="8">The sequence shown here is derived from an EMBL/GenBank/DDBJ whole genome shotgun (WGS) entry which is preliminary data.</text>
</comment>
<dbReference type="InterPro" id="IPR036390">
    <property type="entry name" value="WH_DNA-bd_sf"/>
</dbReference>
<dbReference type="PROSITE" id="PS00657">
    <property type="entry name" value="FORK_HEAD_1"/>
    <property type="match status" value="1"/>
</dbReference>
<keyword evidence="3" id="KW-0804">Transcription</keyword>
<comment type="subcellular location">
    <subcellularLocation>
        <location evidence="5">Nucleus</location>
    </subcellularLocation>
</comment>
<dbReference type="InterPro" id="IPR001766">
    <property type="entry name" value="Fork_head_dom"/>
</dbReference>
<dbReference type="SUPFAM" id="SSF46785">
    <property type="entry name" value="Winged helix' DNA-binding domain"/>
    <property type="match status" value="1"/>
</dbReference>
<accession>A0A8H7BK00</accession>
<keyword evidence="1" id="KW-0805">Transcription regulation</keyword>
<dbReference type="CDD" id="cd20024">
    <property type="entry name" value="FH_FOXJ2-like"/>
    <property type="match status" value="1"/>
</dbReference>
<evidence type="ECO:0000313" key="8">
    <source>
        <dbReference type="EMBL" id="KAF7721302.1"/>
    </source>
</evidence>
<feature type="region of interest" description="Disordered" evidence="6">
    <location>
        <begin position="59"/>
        <end position="139"/>
    </location>
</feature>
<feature type="region of interest" description="Disordered" evidence="6">
    <location>
        <begin position="250"/>
        <end position="289"/>
    </location>
</feature>
<sequence>MPSTNDNTVANDTVAKQEVSNDCQVYYAQLPPIHQAILPETPPSQGRNLLAHNTTTSPMMDYQQSQDDEKSQSSMSTTNTGSSSVWMAPTTTSSSQNTSNASREPYDFPQLHPPQASLPLPARYGQPTPSPTASTERSLSKSKQALLCIKDIHVEKNTVGKPPYSYATLIKYAIETSPEKKLTLNQIYQWIVEHYPYYITAGTGWKNSIRHNLSLNKIFVRVPRPVNEPGKGSYWAVDYQAAEIDQESKRLRTASTTVPTAAVRGGRSSRSNSDPMRGPYRPDAWGAFPNQRFHRDTRSLSVDGSAKSGYFYGRHYPSPSHPYRYAHQQQQRSPAETSRGPPCAPPGGSYYGYPQDPYHHCYYPNHSSYSPYPYHAHGSPQEQQPKQDEANTPSVYQAMPPEHYHQHPYAPSYSYTVPPMPSTEEKPALPPVPAGPSAEESMWGKVL</sequence>
<evidence type="ECO:0000256" key="1">
    <source>
        <dbReference type="ARBA" id="ARBA00023015"/>
    </source>
</evidence>
<evidence type="ECO:0000256" key="2">
    <source>
        <dbReference type="ARBA" id="ARBA00023125"/>
    </source>
</evidence>
<dbReference type="GO" id="GO:0000981">
    <property type="term" value="F:DNA-binding transcription factor activity, RNA polymerase II-specific"/>
    <property type="evidence" value="ECO:0007669"/>
    <property type="project" value="TreeGrafter"/>
</dbReference>
<dbReference type="EMBL" id="JABAYA010000281">
    <property type="protein sequence ID" value="KAF7721302.1"/>
    <property type="molecule type" value="Genomic_DNA"/>
</dbReference>
<dbReference type="InterPro" id="IPR030456">
    <property type="entry name" value="TF_fork_head_CS_2"/>
</dbReference>
<dbReference type="FunFam" id="1.10.10.10:FF:000135">
    <property type="entry name" value="forkhead box protein G1"/>
    <property type="match status" value="1"/>
</dbReference>
<dbReference type="SMART" id="SM00339">
    <property type="entry name" value="FH"/>
    <property type="match status" value="1"/>
</dbReference>